<dbReference type="GO" id="GO:0032259">
    <property type="term" value="P:methylation"/>
    <property type="evidence" value="ECO:0007669"/>
    <property type="project" value="UniProtKB-KW"/>
</dbReference>
<evidence type="ECO:0000256" key="2">
    <source>
        <dbReference type="ARBA" id="ARBA00022679"/>
    </source>
</evidence>
<sequence>MPLSTSRDSKGHGKTCLKGLDALWVKHSFVWTSRFPWLIVVEEDGKVKSLGCTICRNAPESQRDKNGFAECSIKTAQTSVFQKHERSTAHISRSESFKSSGVPIAAPSAQQFAECLESVWRGAAELKESGPWKCRVMMWCLAEDVRDGQLLVSFVSVDHNLKVTTGHLGQCDLNERFGLTSKDIAQASVFILHKFATTGLGMPVRDCANETAALDRDLVRHVKECTEAFGADGAFDEQRSGQLLKRWFPALKLVQFDKAHASQRLLSRTWPTDPYIHKLVRDLVIGPRAITQKIRFSGVFRKRFQEAVAELSGPSAKRIRDLACAKHRFVSAAQPFRRAVLFFQPLLRVAQWILEQRGKNSNEGQLAREWLNTVTAESAFQLALVADATDETMEVNRYFDQDTYFKANIIANAQVSAEMHLAFRSTKGSYADGLHGIDDEDIGETLIFSLDATPNMKDVKCLANLLELDADCFCQEFLDMRPSAEWHFLEGGSKSSEDAWRTAHLKNKTQASPKKTLEAALIRLFSWQINTTGVERAFAKGLHAARKRGDVGENRLDDELQLLSLNKASKGKPVALPKYSDLIESARAVWTNHYGPPRNRQKVPEDSKGRKRTQPDDEENKDKITSEAAFMRKRRREVDAAAGSVNLSEAVNPVMGSVGVNGWGEGHEKFFFLETKLLGRLMKAIAEGAVPWDSLSPAMQDWFRQWQQHDQELCQEALKSRRLSLTRPSFPNVAGLKVWWGAAVQVAVGEFELHRLSRKMGLVPEESKYQAEMHIWTEVTEPQSQEDKLLAGLHGKLVCDILCFRSCGQRGSFLLHKSATSIARTIYITPRFARDCKEVAQNIMHYCKPFRGTSGWIFQGNLDEFLKAKRKATRDQKHTQVMVFGTVADKQGELSEVKLFLTSDDLAQKLIFVDPMRSAHGLDGSFGLRAGASPALRQFGSQKICLKNLKPLQWLSSIWAVRSEPWSLRVHNPIMSQLAVPCDSNKRQRSDRQKLLRSQREKFQRQCNQKLPKNHEWLYGLASDAELALQASSRLAAQEAAGIGPLVGRVLGHGDSPSDCIANLDGAFTPDQLKTMDGSILYQRLCEMEALKAEVSRQMILVMDAMLQRKLLHAEMVEGCCSTPLKIPLPGEPAKIPVPLKICEGPIQSDESEGDVMAGALTISMGANPVKIAHASNGLHVRVETGCRDGLVLKDVKVEPSHDDGFSSTRVKMEPGLDLQNVKMEPGSVFQDASHDFKDVKMVKQFLTECRVQSDSQPASGAGNFFWVDLALDPAIAHTAIKTRKCSEIAERYYNVPKPLISEVVVGVPQSFCHGRHQVVPAPGFLRRVSPAEPLHSFIIAVHRDVINEEHDKLLQWRNIILNTLITFEVVERDSTLHFKNCQLREKSGIEHELIRHSSLSRCLDIVNFAARMQKQKKSAQKGPKVSWAKQVSDTYNSDLVMSDYSEKVTECFVERSLAVNSRMLTKSTVVVSKLLYLDDVYGINNPLDSIHKLFAMLGKAGTGPSSVKKLEWMVLLLADLFEKGALDADQCSKRELSSKLCDVFMAKLDFQRELLNWAAEVGVQGQSLQKIQEISVDLETYRAALGYSWLPMDTQPSCGWRTSFPPSADLFLTVLDGCIYSTTYDDLIVTWLRSKKALGELLKMSPLSESLDEVAEKIEEEKQTSAESKNEPGADSGNADSDAHEIGEDKAAFGIESFETVMATYAELQASEDKQDKEDLQRLERHMTQARSLVKTYVVLEPETKSDEDLLESLKQSVAGSASGDAEKKTHTLVWYDQADAGEAQVQPHLRVPGLRNRGGHLQRFVRLVQQRKDPNQDLDPRDIYALCDCGKDGNKGRLIGVFCLAPEPDAAGKLQKPAPCKKQVRTWTATMSESSITERLAKVRGFSSINQIQRIHLITRNGLQLNEHQRLHSNGTNRGNFLGPFTASSWQQDSDAWLMKMKDKLVLLGKHGARIAVGGKEDDDDNIDASEGDDDEMEESGAKGGKPRDKNDMEPFLYHSPPSALCEELIQAVDPVAVVALAGDGRMAELCLERRIPFFGLAFTAEHCQALTARLEGYPCQPYSVLGTGDGLESEDGKVLLYVLQRIRLTRPRTFLLENVENFQKFKKAYELVRDVLKALKDIGGKPYYKLQARVLNSKDHGVAQSRGRLYIVGVHDPVRDFRWPEPQAPVSLESALDPQDGSGPVWPHSKTEIRNLITCYKKLQDKRQPMRCDGIADIGMSSNWCQSSTPFSIGYAPCLTKSRCESNGYWSFSRQRKLHLSEYFRLQGIYPGRLQRPGDVTEAKMRAMVGNSFTVPVIAKIMDRLFYSAGLTSQPIAFDASTGDDGVWL</sequence>
<organism evidence="5">
    <name type="scientific">Cladocopium goreaui</name>
    <dbReference type="NCBI Taxonomy" id="2562237"/>
    <lineage>
        <taxon>Eukaryota</taxon>
        <taxon>Sar</taxon>
        <taxon>Alveolata</taxon>
        <taxon>Dinophyceae</taxon>
        <taxon>Suessiales</taxon>
        <taxon>Symbiodiniaceae</taxon>
        <taxon>Cladocopium</taxon>
    </lineage>
</organism>
<name>A0A9P1GN40_9DINO</name>
<evidence type="ECO:0000313" key="7">
    <source>
        <dbReference type="EMBL" id="CAL4805181.1"/>
    </source>
</evidence>
<dbReference type="EMBL" id="CAMXCT010006660">
    <property type="protein sequence ID" value="CAI4017869.1"/>
    <property type="molecule type" value="Genomic_DNA"/>
</dbReference>
<feature type="compositionally biased region" description="Acidic residues" evidence="4">
    <location>
        <begin position="1963"/>
        <end position="1981"/>
    </location>
</feature>
<evidence type="ECO:0000256" key="1">
    <source>
        <dbReference type="ARBA" id="ARBA00022603"/>
    </source>
</evidence>
<reference evidence="5" key="1">
    <citation type="submission" date="2022-10" db="EMBL/GenBank/DDBJ databases">
        <authorList>
            <person name="Chen Y."/>
            <person name="Dougan E. K."/>
            <person name="Chan C."/>
            <person name="Rhodes N."/>
            <person name="Thang M."/>
        </authorList>
    </citation>
    <scope>NUCLEOTIDE SEQUENCE</scope>
</reference>
<dbReference type="SUPFAM" id="SSF53335">
    <property type="entry name" value="S-adenosyl-L-methionine-dependent methyltransferases"/>
    <property type="match status" value="1"/>
</dbReference>
<feature type="region of interest" description="Disordered" evidence="4">
    <location>
        <begin position="1658"/>
        <end position="1684"/>
    </location>
</feature>
<dbReference type="GO" id="GO:0008168">
    <property type="term" value="F:methyltransferase activity"/>
    <property type="evidence" value="ECO:0007669"/>
    <property type="project" value="UniProtKB-KW"/>
</dbReference>
<reference evidence="6" key="2">
    <citation type="submission" date="2024-04" db="EMBL/GenBank/DDBJ databases">
        <authorList>
            <person name="Chen Y."/>
            <person name="Shah S."/>
            <person name="Dougan E. K."/>
            <person name="Thang M."/>
            <person name="Chan C."/>
        </authorList>
    </citation>
    <scope>NUCLEOTIDE SEQUENCE [LARGE SCALE GENOMIC DNA]</scope>
</reference>
<evidence type="ECO:0000313" key="6">
    <source>
        <dbReference type="EMBL" id="CAL1171244.1"/>
    </source>
</evidence>
<dbReference type="PANTHER" id="PTHR46098">
    <property type="entry name" value="TRNA (CYTOSINE(38)-C(5))-METHYLTRANSFERASE"/>
    <property type="match status" value="1"/>
</dbReference>
<keyword evidence="2" id="KW-0808">Transferase</keyword>
<feature type="region of interest" description="Disordered" evidence="4">
    <location>
        <begin position="1960"/>
        <end position="1999"/>
    </location>
</feature>
<keyword evidence="3" id="KW-0949">S-adenosyl-L-methionine</keyword>
<evidence type="ECO:0000256" key="3">
    <source>
        <dbReference type="ARBA" id="ARBA00022691"/>
    </source>
</evidence>
<keyword evidence="8" id="KW-1185">Reference proteome</keyword>
<dbReference type="InterPro" id="IPR050750">
    <property type="entry name" value="C5-MTase"/>
</dbReference>
<dbReference type="OrthoDB" id="438121at2759"/>
<evidence type="ECO:0000313" key="5">
    <source>
        <dbReference type="EMBL" id="CAI4017869.1"/>
    </source>
</evidence>
<dbReference type="InterPro" id="IPR001525">
    <property type="entry name" value="C5_MeTfrase"/>
</dbReference>
<accession>A0A9P1GN40</accession>
<dbReference type="EMBL" id="CAMXCT020006660">
    <property type="protein sequence ID" value="CAL1171244.1"/>
    <property type="molecule type" value="Genomic_DNA"/>
</dbReference>
<proteinExistence type="predicted"/>
<evidence type="ECO:0000313" key="8">
    <source>
        <dbReference type="Proteomes" id="UP001152797"/>
    </source>
</evidence>
<feature type="compositionally biased region" description="Basic and acidic residues" evidence="4">
    <location>
        <begin position="1658"/>
        <end position="1673"/>
    </location>
</feature>
<dbReference type="Gene3D" id="3.90.120.10">
    <property type="entry name" value="DNA Methylase, subunit A, domain 2"/>
    <property type="match status" value="1"/>
</dbReference>
<keyword evidence="1 7" id="KW-0489">Methyltransferase</keyword>
<dbReference type="PANTHER" id="PTHR46098:SF1">
    <property type="entry name" value="TRNA (CYTOSINE(38)-C(5))-METHYLTRANSFERASE"/>
    <property type="match status" value="1"/>
</dbReference>
<dbReference type="EMBL" id="CAMXCT030006660">
    <property type="protein sequence ID" value="CAL4805181.1"/>
    <property type="molecule type" value="Genomic_DNA"/>
</dbReference>
<comment type="caution">
    <text evidence="5">The sequence shown here is derived from an EMBL/GenBank/DDBJ whole genome shotgun (WGS) entry which is preliminary data.</text>
</comment>
<feature type="region of interest" description="Disordered" evidence="4">
    <location>
        <begin position="593"/>
        <end position="623"/>
    </location>
</feature>
<dbReference type="InterPro" id="IPR029063">
    <property type="entry name" value="SAM-dependent_MTases_sf"/>
</dbReference>
<evidence type="ECO:0000256" key="4">
    <source>
        <dbReference type="SAM" id="MobiDB-lite"/>
    </source>
</evidence>
<dbReference type="Proteomes" id="UP001152797">
    <property type="component" value="Unassembled WGS sequence"/>
</dbReference>
<protein>
    <submittedName>
        <fullName evidence="7">Type II methyltransferase M.NgoBI (M.NgoBI) (Cytosine-specific methyltransferase NgoBI) (M.NgoI) (Modification methylase NgoBI)</fullName>
    </submittedName>
</protein>
<dbReference type="Pfam" id="PF00145">
    <property type="entry name" value="DNA_methylase"/>
    <property type="match status" value="1"/>
</dbReference>
<gene>
    <name evidence="5" type="ORF">C1SCF055_LOCUS42480</name>
</gene>
<dbReference type="Gene3D" id="3.40.50.150">
    <property type="entry name" value="Vaccinia Virus protein VP39"/>
    <property type="match status" value="1"/>
</dbReference>